<evidence type="ECO:0000313" key="1">
    <source>
        <dbReference type="EnsemblPlants" id="EMT27709"/>
    </source>
</evidence>
<dbReference type="PROSITE" id="PS50181">
    <property type="entry name" value="FBOX"/>
    <property type="match status" value="1"/>
</dbReference>
<proteinExistence type="predicted"/>
<name>M8C0H3_AEGTA</name>
<dbReference type="InterPro" id="IPR001810">
    <property type="entry name" value="F-box_dom"/>
</dbReference>
<sequence>MDPASDGDGMCLPYDVLLDILRRLPGRDVCASQCVCRAWRDIANDNHWLSLQSYFPRRAFPGLFVDKMDCRSGTSFFAPPAACGARGPVYPHQARLYQSCNGLLLLEECDHLYYVLNPATARHARLPRPSTPWYSYGASLAFDPAMSLHYHVFLFPKDGLLKEPLSATSTQGQVPPLGEAQEEVEEPKKIVLPMLMYSSSTRRWEDREFTPGHCAPGYLYDMVCRMPETYDGAFHSSNYWSGSVYIHCHNSILVILRPFKGTYDMVQLPGEPCDPRSWYSMPKNSVLESYERGIHYVATNNTQLRVGHYHMANLNLHGHMICTLKIQTKVTWRIVGSSGGPVSLTDNDAEDDWATPYHSEYSWNSDEDNFIDMVGGADHHELVEQRAYCYTLGFHPHKNALILILNGVVVVNHLDTSRMQYLGGGDEFCKDRTGPACCIEDSFIYRPCYKDILPTGKLSMPL</sequence>
<dbReference type="SUPFAM" id="SSF81383">
    <property type="entry name" value="F-box domain"/>
    <property type="match status" value="1"/>
</dbReference>
<organism evidence="1">
    <name type="scientific">Aegilops tauschii</name>
    <name type="common">Tausch's goatgrass</name>
    <name type="synonym">Aegilops squarrosa</name>
    <dbReference type="NCBI Taxonomy" id="37682"/>
    <lineage>
        <taxon>Eukaryota</taxon>
        <taxon>Viridiplantae</taxon>
        <taxon>Streptophyta</taxon>
        <taxon>Embryophyta</taxon>
        <taxon>Tracheophyta</taxon>
        <taxon>Spermatophyta</taxon>
        <taxon>Magnoliopsida</taxon>
        <taxon>Liliopsida</taxon>
        <taxon>Poales</taxon>
        <taxon>Poaceae</taxon>
        <taxon>BOP clade</taxon>
        <taxon>Pooideae</taxon>
        <taxon>Triticodae</taxon>
        <taxon>Triticeae</taxon>
        <taxon>Triticinae</taxon>
        <taxon>Aegilops</taxon>
    </lineage>
</organism>
<accession>M8C0H3</accession>
<dbReference type="Pfam" id="PF12937">
    <property type="entry name" value="F-box-like"/>
    <property type="match status" value="1"/>
</dbReference>
<dbReference type="Gene3D" id="1.20.1280.50">
    <property type="match status" value="1"/>
</dbReference>
<dbReference type="AlphaFoldDB" id="M8C0H3"/>
<dbReference type="PANTHER" id="PTHR34591:SF33">
    <property type="entry name" value="F-BOX DOMAIN-CONTAINING PROTEIN"/>
    <property type="match status" value="1"/>
</dbReference>
<dbReference type="SMART" id="SM00256">
    <property type="entry name" value="FBOX"/>
    <property type="match status" value="1"/>
</dbReference>
<reference evidence="1" key="1">
    <citation type="submission" date="2015-06" db="UniProtKB">
        <authorList>
            <consortium name="EnsemblPlants"/>
        </authorList>
    </citation>
    <scope>IDENTIFICATION</scope>
</reference>
<dbReference type="EnsemblPlants" id="EMT27709">
    <property type="protein sequence ID" value="EMT27709"/>
    <property type="gene ID" value="F775_13605"/>
</dbReference>
<protein>
    <submittedName>
        <fullName evidence="1">Uncharacterized protein</fullName>
    </submittedName>
</protein>
<dbReference type="CDD" id="cd09917">
    <property type="entry name" value="F-box_SF"/>
    <property type="match status" value="1"/>
</dbReference>
<dbReference type="PANTHER" id="PTHR34591">
    <property type="entry name" value="OS03G0653100 PROTEIN-RELATED"/>
    <property type="match status" value="1"/>
</dbReference>
<dbReference type="InterPro" id="IPR036047">
    <property type="entry name" value="F-box-like_dom_sf"/>
</dbReference>